<gene>
    <name evidence="2" type="ORF">COMA2_200019</name>
</gene>
<dbReference type="Proteomes" id="UP000198736">
    <property type="component" value="Unassembled WGS sequence"/>
</dbReference>
<evidence type="ECO:0000313" key="2">
    <source>
        <dbReference type="EMBL" id="CUS36016.1"/>
    </source>
</evidence>
<accession>A0A0S4LHG7</accession>
<evidence type="ECO:0000256" key="1">
    <source>
        <dbReference type="SAM" id="MobiDB-lite"/>
    </source>
</evidence>
<proteinExistence type="predicted"/>
<feature type="region of interest" description="Disordered" evidence="1">
    <location>
        <begin position="41"/>
        <end position="71"/>
    </location>
</feature>
<reference evidence="3" key="1">
    <citation type="submission" date="2015-10" db="EMBL/GenBank/DDBJ databases">
        <authorList>
            <person name="Luecker S."/>
            <person name="Luecker S."/>
        </authorList>
    </citation>
    <scope>NUCLEOTIDE SEQUENCE [LARGE SCALE GENOMIC DNA]</scope>
</reference>
<dbReference type="AlphaFoldDB" id="A0A0S4LHG7"/>
<name>A0A0S4LHG7_9BACT</name>
<sequence>MEDDRRLVTVVKKKGVIETEAISRLIKHADRKDAAAQFPQMEDGMRRDVFETSPLKRSPIRNQPRSYADWR</sequence>
<evidence type="ECO:0000313" key="3">
    <source>
        <dbReference type="Proteomes" id="UP000198736"/>
    </source>
</evidence>
<protein>
    <submittedName>
        <fullName evidence="2">Uncharacterized protein</fullName>
    </submittedName>
</protein>
<dbReference type="EMBL" id="CZPZ01000013">
    <property type="protein sequence ID" value="CUS36016.1"/>
    <property type="molecule type" value="Genomic_DNA"/>
</dbReference>
<organism evidence="2 3">
    <name type="scientific">Candidatus Nitrospira nitrificans</name>
    <dbReference type="NCBI Taxonomy" id="1742973"/>
    <lineage>
        <taxon>Bacteria</taxon>
        <taxon>Pseudomonadati</taxon>
        <taxon>Nitrospirota</taxon>
        <taxon>Nitrospiria</taxon>
        <taxon>Nitrospirales</taxon>
        <taxon>Nitrospiraceae</taxon>
        <taxon>Nitrospira</taxon>
    </lineage>
</organism>
<keyword evidence="3" id="KW-1185">Reference proteome</keyword>